<reference evidence="1" key="1">
    <citation type="journal article" date="2015" name="Nature">
        <title>Complex archaea that bridge the gap between prokaryotes and eukaryotes.</title>
        <authorList>
            <person name="Spang A."/>
            <person name="Saw J.H."/>
            <person name="Jorgensen S.L."/>
            <person name="Zaremba-Niedzwiedzka K."/>
            <person name="Martijn J."/>
            <person name="Lind A.E."/>
            <person name="van Eijk R."/>
            <person name="Schleper C."/>
            <person name="Guy L."/>
            <person name="Ettema T.J."/>
        </authorList>
    </citation>
    <scope>NUCLEOTIDE SEQUENCE</scope>
</reference>
<dbReference type="EMBL" id="LAZR01033907">
    <property type="protein sequence ID" value="KKL46789.1"/>
    <property type="molecule type" value="Genomic_DNA"/>
</dbReference>
<accession>A0A0F9CCL7</accession>
<comment type="caution">
    <text evidence="1">The sequence shown here is derived from an EMBL/GenBank/DDBJ whole genome shotgun (WGS) entry which is preliminary data.</text>
</comment>
<dbReference type="AlphaFoldDB" id="A0A0F9CCL7"/>
<protein>
    <submittedName>
        <fullName evidence="1">Uncharacterized protein</fullName>
    </submittedName>
</protein>
<name>A0A0F9CCL7_9ZZZZ</name>
<organism evidence="1">
    <name type="scientific">marine sediment metagenome</name>
    <dbReference type="NCBI Taxonomy" id="412755"/>
    <lineage>
        <taxon>unclassified sequences</taxon>
        <taxon>metagenomes</taxon>
        <taxon>ecological metagenomes</taxon>
    </lineage>
</organism>
<sequence>MIEGEHYSDRYIRYHSAIYMPEYITVAALEFLPPTSLELPMSNHYEGLRDVRRLPPSLSMPDDFEIVDVTIIRETLALFRVCIRQPWPEADLVDLVMVLEGDHEVVSAYWNARDDRHGTLDPSMYVENPAKAEFDYE</sequence>
<gene>
    <name evidence="1" type="ORF">LCGC14_2342070</name>
</gene>
<evidence type="ECO:0000313" key="1">
    <source>
        <dbReference type="EMBL" id="KKL46789.1"/>
    </source>
</evidence>
<proteinExistence type="predicted"/>